<evidence type="ECO:0000313" key="4">
    <source>
        <dbReference type="Proteomes" id="UP000638986"/>
    </source>
</evidence>
<protein>
    <recommendedName>
        <fullName evidence="5">RiboL-PSP-HEPN domain-containing protein</fullName>
    </recommendedName>
</protein>
<sequence length="155" mass="17783">MRLTEATNELSRQAFEFFYWFSRFEFALKENSYLKGKADGRLAEPDWNGFIQDWQESYVITPEAESLLASPPEIQIVTREGLAWKPVSLEGCHSDLDKVVRLIKTVRNNLFHGGKHGNSGWDDPERTAKLLSASKAVLDTLARMAEMEADYTQFY</sequence>
<evidence type="ECO:0000313" key="3">
    <source>
        <dbReference type="Proteomes" id="UP000250443"/>
    </source>
</evidence>
<reference evidence="2 3" key="1">
    <citation type="submission" date="2018-06" db="EMBL/GenBank/DDBJ databases">
        <authorList>
            <consortium name="Pathogen Informatics"/>
            <person name="Doyle S."/>
        </authorList>
    </citation>
    <scope>NUCLEOTIDE SEQUENCE [LARGE SCALE GENOMIC DNA]</scope>
    <source>
        <strain evidence="2 3">NCTC11842</strain>
    </source>
</reference>
<evidence type="ECO:0000313" key="2">
    <source>
        <dbReference type="EMBL" id="SPY99939.1"/>
    </source>
</evidence>
<evidence type="ECO:0008006" key="5">
    <source>
        <dbReference type="Google" id="ProtNLM"/>
    </source>
</evidence>
<gene>
    <name evidence="1" type="ORF">I5Q09_19925</name>
    <name evidence="2" type="ORF">NCTC11842_00084</name>
</gene>
<accession>A0A2X2DW67</accession>
<dbReference type="Proteomes" id="UP000638986">
    <property type="component" value="Unassembled WGS sequence"/>
</dbReference>
<dbReference type="Proteomes" id="UP000250443">
    <property type="component" value="Unassembled WGS sequence"/>
</dbReference>
<dbReference type="EMBL" id="UAUF01000002">
    <property type="protein sequence ID" value="SPY99939.1"/>
    <property type="molecule type" value="Genomic_DNA"/>
</dbReference>
<dbReference type="AlphaFoldDB" id="A0A2X2DW67"/>
<name>A0A2X2DW67_PSELU</name>
<dbReference type="EMBL" id="JADTXM010000015">
    <property type="protein sequence ID" value="MBH3440956.1"/>
    <property type="molecule type" value="Genomic_DNA"/>
</dbReference>
<proteinExistence type="predicted"/>
<dbReference type="RefSeq" id="WP_112297436.1">
    <property type="nucleotide sequence ID" value="NZ_JAAMQY010000010.1"/>
</dbReference>
<organism evidence="2 3">
    <name type="scientific">Pseudomonas luteola</name>
    <dbReference type="NCBI Taxonomy" id="47886"/>
    <lineage>
        <taxon>Bacteria</taxon>
        <taxon>Pseudomonadati</taxon>
        <taxon>Pseudomonadota</taxon>
        <taxon>Gammaproteobacteria</taxon>
        <taxon>Pseudomonadales</taxon>
        <taxon>Pseudomonadaceae</taxon>
        <taxon>Pseudomonas</taxon>
    </lineage>
</organism>
<reference evidence="1 4" key="2">
    <citation type="submission" date="2020-11" db="EMBL/GenBank/DDBJ databases">
        <title>Enhanced detection system for hospital associated transmission using whole genome sequencing surveillance.</title>
        <authorList>
            <person name="Harrison L.H."/>
            <person name="Van Tyne D."/>
            <person name="Marsh J.W."/>
            <person name="Griffith M.P."/>
            <person name="Snyder D.J."/>
            <person name="Cooper V.S."/>
            <person name="Mustapha M."/>
        </authorList>
    </citation>
    <scope>NUCLEOTIDE SEQUENCE [LARGE SCALE GENOMIC DNA]</scope>
    <source>
        <strain evidence="1 4">PSB00013</strain>
    </source>
</reference>
<evidence type="ECO:0000313" key="1">
    <source>
        <dbReference type="EMBL" id="MBH3440956.1"/>
    </source>
</evidence>